<protein>
    <submittedName>
        <fullName evidence="2">Endoribonuclease Dicer-4-like protein</fullName>
    </submittedName>
</protein>
<dbReference type="InterPro" id="IPR051363">
    <property type="entry name" value="RLR_Helicase"/>
</dbReference>
<feature type="compositionally biased region" description="Basic and acidic residues" evidence="1">
    <location>
        <begin position="12"/>
        <end position="21"/>
    </location>
</feature>
<dbReference type="ExpressionAtlas" id="M8AXJ1">
    <property type="expression patterns" value="baseline"/>
</dbReference>
<sequence length="189" mass="21449">MGDISTAAASAGEREPQPKDPRTIARKYQLDLCKRALEENIIVYLGTGCGKTHIAVLLIYELGHLIRKPRRDVCIFLAPTVPLVLQQATVIANSTNFRVQSYYGDGKTPRDHENWETEMAESEVLVMTPQILLHSLQHCFIKMDSIALLIFDECHHAQVHKRHPYAQIMKVKFLINGELNQNNMSMLLV</sequence>
<dbReference type="InterPro" id="IPR011545">
    <property type="entry name" value="DEAD/DEAH_box_helicase_dom"/>
</dbReference>
<name>M8AXJ1_AEGTA</name>
<reference evidence="2" key="1">
    <citation type="submission" date="2015-06" db="UniProtKB">
        <authorList>
            <consortium name="EnsemblPlants"/>
        </authorList>
    </citation>
    <scope>IDENTIFICATION</scope>
</reference>
<dbReference type="SUPFAM" id="SSF52540">
    <property type="entry name" value="P-loop containing nucleoside triphosphate hydrolases"/>
    <property type="match status" value="1"/>
</dbReference>
<dbReference type="PANTHER" id="PTHR14074">
    <property type="entry name" value="HELICASE WITH DEATH DOMAIN-RELATED"/>
    <property type="match status" value="1"/>
</dbReference>
<dbReference type="PROSITE" id="PS51192">
    <property type="entry name" value="HELICASE_ATP_BIND_1"/>
    <property type="match status" value="1"/>
</dbReference>
<dbReference type="InterPro" id="IPR027417">
    <property type="entry name" value="P-loop_NTPase"/>
</dbReference>
<dbReference type="GO" id="GO:0005524">
    <property type="term" value="F:ATP binding"/>
    <property type="evidence" value="ECO:0007669"/>
    <property type="project" value="InterPro"/>
</dbReference>
<evidence type="ECO:0000256" key="1">
    <source>
        <dbReference type="SAM" id="MobiDB-lite"/>
    </source>
</evidence>
<dbReference type="GO" id="GO:0003676">
    <property type="term" value="F:nucleic acid binding"/>
    <property type="evidence" value="ECO:0007669"/>
    <property type="project" value="InterPro"/>
</dbReference>
<dbReference type="PANTHER" id="PTHR14074:SF16">
    <property type="entry name" value="ANTIVIRAL INNATE IMMUNE RESPONSE RECEPTOR RIG-I"/>
    <property type="match status" value="1"/>
</dbReference>
<evidence type="ECO:0000313" key="2">
    <source>
        <dbReference type="EnsemblPlants" id="EMT06390"/>
    </source>
</evidence>
<dbReference type="EnsemblPlants" id="EMT06390">
    <property type="protein sequence ID" value="EMT06390"/>
    <property type="gene ID" value="F775_03323"/>
</dbReference>
<dbReference type="Pfam" id="PF00270">
    <property type="entry name" value="DEAD"/>
    <property type="match status" value="1"/>
</dbReference>
<accession>M8AXJ1</accession>
<feature type="region of interest" description="Disordered" evidence="1">
    <location>
        <begin position="1"/>
        <end position="21"/>
    </location>
</feature>
<dbReference type="Gene3D" id="3.40.50.300">
    <property type="entry name" value="P-loop containing nucleotide triphosphate hydrolases"/>
    <property type="match status" value="1"/>
</dbReference>
<dbReference type="InterPro" id="IPR014001">
    <property type="entry name" value="Helicase_ATP-bd"/>
</dbReference>
<dbReference type="SMART" id="SM00487">
    <property type="entry name" value="DEXDc"/>
    <property type="match status" value="1"/>
</dbReference>
<organism evidence="2">
    <name type="scientific">Aegilops tauschii</name>
    <name type="common">Tausch's goatgrass</name>
    <name type="synonym">Aegilops squarrosa</name>
    <dbReference type="NCBI Taxonomy" id="37682"/>
    <lineage>
        <taxon>Eukaryota</taxon>
        <taxon>Viridiplantae</taxon>
        <taxon>Streptophyta</taxon>
        <taxon>Embryophyta</taxon>
        <taxon>Tracheophyta</taxon>
        <taxon>Spermatophyta</taxon>
        <taxon>Magnoliopsida</taxon>
        <taxon>Liliopsida</taxon>
        <taxon>Poales</taxon>
        <taxon>Poaceae</taxon>
        <taxon>BOP clade</taxon>
        <taxon>Pooideae</taxon>
        <taxon>Triticodae</taxon>
        <taxon>Triticeae</taxon>
        <taxon>Triticinae</taxon>
        <taxon>Aegilops</taxon>
    </lineage>
</organism>
<dbReference type="AlphaFoldDB" id="M8AXJ1"/>
<proteinExistence type="predicted"/>
<dbReference type="GO" id="GO:0005737">
    <property type="term" value="C:cytoplasm"/>
    <property type="evidence" value="ECO:0007669"/>
    <property type="project" value="TreeGrafter"/>
</dbReference>